<accession>A0ABV4P6S2</accession>
<gene>
    <name evidence="1" type="ORF">ACCI49_24625</name>
</gene>
<reference evidence="1 2" key="1">
    <citation type="submission" date="2024-08" db="EMBL/GenBank/DDBJ databases">
        <authorList>
            <person name="Ishaq N."/>
        </authorList>
    </citation>
    <scope>NUCLEOTIDE SEQUENCE [LARGE SCALE GENOMIC DNA]</scope>
    <source>
        <strain evidence="1 2">DSM 18651</strain>
    </source>
</reference>
<comment type="caution">
    <text evidence="1">The sequence shown here is derived from an EMBL/GenBank/DDBJ whole genome shotgun (WGS) entry which is preliminary data.</text>
</comment>
<organism evidence="1 2">
    <name type="scientific">Microbulbifer epialgicus</name>
    <dbReference type="NCBI Taxonomy" id="393907"/>
    <lineage>
        <taxon>Bacteria</taxon>
        <taxon>Pseudomonadati</taxon>
        <taxon>Pseudomonadota</taxon>
        <taxon>Gammaproteobacteria</taxon>
        <taxon>Cellvibrionales</taxon>
        <taxon>Microbulbiferaceae</taxon>
        <taxon>Microbulbifer</taxon>
    </lineage>
</organism>
<evidence type="ECO:0008006" key="3">
    <source>
        <dbReference type="Google" id="ProtNLM"/>
    </source>
</evidence>
<name>A0ABV4P6S2_9GAMM</name>
<evidence type="ECO:0000313" key="2">
    <source>
        <dbReference type="Proteomes" id="UP001569428"/>
    </source>
</evidence>
<evidence type="ECO:0000313" key="1">
    <source>
        <dbReference type="EMBL" id="MFA0814055.1"/>
    </source>
</evidence>
<dbReference type="EMBL" id="JBGMEK010000218">
    <property type="protein sequence ID" value="MFA0814055.1"/>
    <property type="molecule type" value="Genomic_DNA"/>
</dbReference>
<sequence>TGINSIAAGEGSGDTDTITSNLTDDTIEDHNWALVGTNQVSHAGIVIASAEDFYGGGSTLSGEVNSSDTYTIVDSSGTLRIDDMYFYELSRVDAGANNADIVISLAGDDQFIVNANSEVQAHGITFKDIEIFDADGGNNQVLANSYSNGLVLTGNSGEVKLYTGNSEGILFKSINDAYADTLYGTSMGDEFSIDEVGTDTIVTALGIDFWTLEVVDALGGVDKLNVDEANLEDGKINGITFVNLSDIITKYLSLGANQEGDFYVLGDGFVASNTDDDLENGYEYNFTGVESVKTNGYAKSVTGLLGEDWIVTGEKTATNNNISFDGVTLLIANNAGVSGIDGYGWALTGNLNEVVHAEITISDVLSVSGGNGILSSSYSDSYAFNADGTEVKVDDMVFVNLNTVNANGGNDAVSGATSHGWSLTSNLDELIHAGVTISGAESLSGGNGILTGSQNEDSDKYTFSADGSTVQVDEMVFAGLNTIDSRGA</sequence>
<protein>
    <recommendedName>
        <fullName evidence="3">Autotransporter outer membrane beta-barrel domain-containing protein</fullName>
    </recommendedName>
</protein>
<proteinExistence type="predicted"/>
<dbReference type="RefSeq" id="WP_371841900.1">
    <property type="nucleotide sequence ID" value="NZ_JBGMEK010000218.1"/>
</dbReference>
<dbReference type="Proteomes" id="UP001569428">
    <property type="component" value="Unassembled WGS sequence"/>
</dbReference>
<feature type="non-terminal residue" evidence="1">
    <location>
        <position position="1"/>
    </location>
</feature>
<keyword evidence="2" id="KW-1185">Reference proteome</keyword>
<feature type="non-terminal residue" evidence="1">
    <location>
        <position position="488"/>
    </location>
</feature>